<evidence type="ECO:0000313" key="2">
    <source>
        <dbReference type="RefSeq" id="XP_013792780.1"/>
    </source>
</evidence>
<sequence>MNDYIDKVLQNLKQNPEYVSKIDPLIVGTAVDEGKFRATDVVVRGLSSIGRRGDVTLTNDEANQKVVLNANVGVSGVSASGKYRYRQNRLIKLKGSFQARVNEVAIQIILSAPLNGGQVTLVSAKVTRFDGFKITKVSGASFLFDWILKYAANKIAQKSKEKIVSGMESSLQRYLKDALAKVTFPGSV</sequence>
<reference evidence="2" key="1">
    <citation type="submission" date="2025-08" db="UniProtKB">
        <authorList>
            <consortium name="RefSeq"/>
        </authorList>
    </citation>
    <scope>IDENTIFICATION</scope>
    <source>
        <tissue evidence="2">Muscle</tissue>
    </source>
</reference>
<gene>
    <name evidence="2" type="primary">LOC106476692</name>
</gene>
<dbReference type="InterPro" id="IPR038602">
    <property type="entry name" value="Mite_allergen_7_sf"/>
</dbReference>
<dbReference type="Proteomes" id="UP000694941">
    <property type="component" value="Unplaced"/>
</dbReference>
<dbReference type="Gene3D" id="3.15.10.50">
    <property type="match status" value="1"/>
</dbReference>
<evidence type="ECO:0000313" key="1">
    <source>
        <dbReference type="Proteomes" id="UP000694941"/>
    </source>
</evidence>
<organism evidence="1 2">
    <name type="scientific">Limulus polyphemus</name>
    <name type="common">Atlantic horseshoe crab</name>
    <dbReference type="NCBI Taxonomy" id="6850"/>
    <lineage>
        <taxon>Eukaryota</taxon>
        <taxon>Metazoa</taxon>
        <taxon>Ecdysozoa</taxon>
        <taxon>Arthropoda</taxon>
        <taxon>Chelicerata</taxon>
        <taxon>Merostomata</taxon>
        <taxon>Xiphosura</taxon>
        <taxon>Limulidae</taxon>
        <taxon>Limulus</taxon>
    </lineage>
</organism>
<dbReference type="InterPro" id="IPR020234">
    <property type="entry name" value="Mite_allergen_group-7"/>
</dbReference>
<dbReference type="GeneID" id="106476692"/>
<proteinExistence type="predicted"/>
<protein>
    <submittedName>
        <fullName evidence="2">Uncharacterized protein LOC106476692</fullName>
    </submittedName>
</protein>
<dbReference type="RefSeq" id="XP_013792780.1">
    <property type="nucleotide sequence ID" value="XM_013937326.2"/>
</dbReference>
<dbReference type="Pfam" id="PF16984">
    <property type="entry name" value="Grp7_allergen"/>
    <property type="match status" value="1"/>
</dbReference>
<name>A0ABM1C1X1_LIMPO</name>
<accession>A0ABM1C1X1</accession>
<keyword evidence="1" id="KW-1185">Reference proteome</keyword>